<comment type="caution">
    <text evidence="2">The sequence shown here is derived from an EMBL/GenBank/DDBJ whole genome shotgun (WGS) entry which is preliminary data.</text>
</comment>
<dbReference type="PANTHER" id="PTHR33678">
    <property type="entry name" value="BLL1576 PROTEIN"/>
    <property type="match status" value="1"/>
</dbReference>
<protein>
    <submittedName>
        <fullName evidence="2">Transposase (ISH10)</fullName>
    </submittedName>
</protein>
<accession>T1BNK2</accession>
<dbReference type="EMBL" id="AUZY01006027">
    <property type="protein sequence ID" value="EQD55550.1"/>
    <property type="molecule type" value="Genomic_DNA"/>
</dbReference>
<reference evidence="2" key="2">
    <citation type="journal article" date="2014" name="ISME J.">
        <title>Microbial stratification in low pH oxic and suboxic macroscopic growths along an acid mine drainage.</title>
        <authorList>
            <person name="Mendez-Garcia C."/>
            <person name="Mesa V."/>
            <person name="Sprenger R.R."/>
            <person name="Richter M."/>
            <person name="Diez M.S."/>
            <person name="Solano J."/>
            <person name="Bargiela R."/>
            <person name="Golyshina O.V."/>
            <person name="Manteca A."/>
            <person name="Ramos J.L."/>
            <person name="Gallego J.R."/>
            <person name="Llorente I."/>
            <person name="Martins Dos Santos V.A."/>
            <person name="Jensen O.N."/>
            <person name="Pelaez A.I."/>
            <person name="Sanchez J."/>
            <person name="Ferrer M."/>
        </authorList>
    </citation>
    <scope>NUCLEOTIDE SEQUENCE</scope>
</reference>
<dbReference type="AlphaFoldDB" id="T1BNK2"/>
<organism evidence="2">
    <name type="scientific">mine drainage metagenome</name>
    <dbReference type="NCBI Taxonomy" id="410659"/>
    <lineage>
        <taxon>unclassified sequences</taxon>
        <taxon>metagenomes</taxon>
        <taxon>ecological metagenomes</taxon>
    </lineage>
</organism>
<name>T1BNK2_9ZZZZ</name>
<gene>
    <name evidence="2" type="ORF">B1B_09171</name>
</gene>
<evidence type="ECO:0000259" key="1">
    <source>
        <dbReference type="Pfam" id="PF03050"/>
    </source>
</evidence>
<feature type="non-terminal residue" evidence="2">
    <location>
        <position position="187"/>
    </location>
</feature>
<proteinExistence type="predicted"/>
<dbReference type="PANTHER" id="PTHR33678:SF1">
    <property type="entry name" value="BLL1576 PROTEIN"/>
    <property type="match status" value="1"/>
</dbReference>
<dbReference type="Pfam" id="PF03050">
    <property type="entry name" value="DDE_Tnp_IS66"/>
    <property type="match status" value="1"/>
</dbReference>
<reference evidence="2" key="1">
    <citation type="submission" date="2013-08" db="EMBL/GenBank/DDBJ databases">
        <authorList>
            <person name="Mendez C."/>
            <person name="Richter M."/>
            <person name="Ferrer M."/>
            <person name="Sanchez J."/>
        </authorList>
    </citation>
    <scope>NUCLEOTIDE SEQUENCE</scope>
</reference>
<dbReference type="InterPro" id="IPR052344">
    <property type="entry name" value="Transposase-related"/>
</dbReference>
<feature type="domain" description="Transposase IS66 central" evidence="1">
    <location>
        <begin position="5"/>
        <end position="116"/>
    </location>
</feature>
<sequence length="187" mass="21558">VGVVDKVLRRSAELFAPAYEAIRQALKEGKQVNVDWTGWRVDGINHHLWDFISPDVKAAFFVVARSAGHTVPERVLGKRRPKEQVLNCDGGTAFNAMRGRKERCWVHFLRQAKKGLDGWEAPSDPPDWRGLRVAVKICRRVLEVAKWEDGPKKACEARRVKAWARRWLKVERDGPEAKALRKYWTKH</sequence>
<feature type="non-terminal residue" evidence="2">
    <location>
        <position position="1"/>
    </location>
</feature>
<dbReference type="InterPro" id="IPR004291">
    <property type="entry name" value="Transposase_IS66_central"/>
</dbReference>
<evidence type="ECO:0000313" key="2">
    <source>
        <dbReference type="EMBL" id="EQD55550.1"/>
    </source>
</evidence>